<evidence type="ECO:0000313" key="1">
    <source>
        <dbReference type="EMBL" id="GBF43106.1"/>
    </source>
</evidence>
<dbReference type="InterPro" id="IPR029058">
    <property type="entry name" value="AB_hydrolase_fold"/>
</dbReference>
<sequence>MSSLEIIEQGVPPEEAQGFLILWPSTGGNVRSFRIRDSELIEYGLRLIRFNPPSHGDSNGTYDPKSAISLLDEYLKKQNYIGKPLFGIGHSGGGAALLLYAIQVQFQKLFLLSPILNSVKSLEFLYESNSIEEFSRLLLLPNIPDDDFPNKQILETLSTPNWLENGEVNHLSFPVKNTRIQVDSLAQFLQNLFLPGFRVENYDFEKRTEVTIFLPAMDKWFPKEFTSEFAKRNRMRLVEILEAPDHFFSKSWLSVWKQIKSIGWENKESNHY</sequence>
<dbReference type="RefSeq" id="WP_108960096.1">
    <property type="nucleotide sequence ID" value="NZ_BFAZ01000009.1"/>
</dbReference>
<dbReference type="AlphaFoldDB" id="A0A2P2DEQ4"/>
<dbReference type="EMBL" id="BFAZ01000009">
    <property type="protein sequence ID" value="GBF43106.1"/>
    <property type="molecule type" value="Genomic_DNA"/>
</dbReference>
<dbReference type="Gene3D" id="3.40.50.1820">
    <property type="entry name" value="alpha/beta hydrolase"/>
    <property type="match status" value="1"/>
</dbReference>
<reference evidence="2" key="1">
    <citation type="journal article" date="2019" name="Microbiol. Immunol.">
        <title>Molecular and phenotypic characterization of Leptospira johnsonii sp. nov., Leptospira ellinghausenii sp. nov. and Leptospira ryugenii sp. nov. isolated from soil and water in Japan.</title>
        <authorList>
            <person name="Masuzawa T."/>
            <person name="Saito M."/>
            <person name="Nakao R."/>
            <person name="Nikaido Y."/>
            <person name="Matsumoto M."/>
            <person name="Ogawa M."/>
            <person name="Yokoyama M."/>
            <person name="Hidaka Y."/>
            <person name="Tomita J."/>
            <person name="Sakakibara K."/>
            <person name="Suzuki K."/>
            <person name="Yasuda S."/>
            <person name="Sato H."/>
            <person name="Yamaguchi M."/>
            <person name="Yoshida S.I."/>
            <person name="Koizumi N."/>
            <person name="Kawamura Y."/>
        </authorList>
    </citation>
    <scope>NUCLEOTIDE SEQUENCE [LARGE SCALE GENOMIC DNA]</scope>
    <source>
        <strain evidence="2">E18</strain>
    </source>
</reference>
<protein>
    <recommendedName>
        <fullName evidence="3">Alpha/beta hydrolase</fullName>
    </recommendedName>
</protein>
<comment type="caution">
    <text evidence="1">The sequence shown here is derived from an EMBL/GenBank/DDBJ whole genome shotgun (WGS) entry which is preliminary data.</text>
</comment>
<evidence type="ECO:0008006" key="3">
    <source>
        <dbReference type="Google" id="ProtNLM"/>
    </source>
</evidence>
<name>A0A2P2DEQ4_9LEPT</name>
<gene>
    <name evidence="1" type="ORF">LPTSP2_24020</name>
</gene>
<evidence type="ECO:0000313" key="2">
    <source>
        <dbReference type="Proteomes" id="UP000245206"/>
    </source>
</evidence>
<organism evidence="1 2">
    <name type="scientific">Leptospira ellinghausenii</name>
    <dbReference type="NCBI Taxonomy" id="1917822"/>
    <lineage>
        <taxon>Bacteria</taxon>
        <taxon>Pseudomonadati</taxon>
        <taxon>Spirochaetota</taxon>
        <taxon>Spirochaetia</taxon>
        <taxon>Leptospirales</taxon>
        <taxon>Leptospiraceae</taxon>
        <taxon>Leptospira</taxon>
    </lineage>
</organism>
<dbReference type="SUPFAM" id="SSF53474">
    <property type="entry name" value="alpha/beta-Hydrolases"/>
    <property type="match status" value="1"/>
</dbReference>
<proteinExistence type="predicted"/>
<dbReference type="OrthoDB" id="334971at2"/>
<keyword evidence="2" id="KW-1185">Reference proteome</keyword>
<dbReference type="Proteomes" id="UP000245206">
    <property type="component" value="Unassembled WGS sequence"/>
</dbReference>
<accession>A0A2P2DEQ4</accession>